<evidence type="ECO:0000313" key="2">
    <source>
        <dbReference type="EMBL" id="AWO86165.1"/>
    </source>
</evidence>
<accession>A0AAD0KAV2</accession>
<dbReference type="EMBL" id="CP029604">
    <property type="protein sequence ID" value="AWO86165.1"/>
    <property type="molecule type" value="Genomic_DNA"/>
</dbReference>
<evidence type="ECO:0000256" key="1">
    <source>
        <dbReference type="SAM" id="MobiDB-lite"/>
    </source>
</evidence>
<organism evidence="2 3">
    <name type="scientific">Gordonia terrae</name>
    <dbReference type="NCBI Taxonomy" id="2055"/>
    <lineage>
        <taxon>Bacteria</taxon>
        <taxon>Bacillati</taxon>
        <taxon>Actinomycetota</taxon>
        <taxon>Actinomycetes</taxon>
        <taxon>Mycobacteriales</taxon>
        <taxon>Gordoniaceae</taxon>
        <taxon>Gordonia</taxon>
    </lineage>
</organism>
<dbReference type="GeneID" id="32690881"/>
<reference evidence="2 3" key="1">
    <citation type="submission" date="2018-05" db="EMBL/GenBank/DDBJ databases">
        <title>Complete genome sequence of Gordonia terrae NRRL B-16283.</title>
        <authorList>
            <person name="Garlena R.A."/>
            <person name="Russell D.A."/>
            <person name="Hatfull G.F."/>
        </authorList>
    </citation>
    <scope>NUCLEOTIDE SEQUENCE [LARGE SCALE GENOMIC DNA]</scope>
    <source>
        <strain evidence="2 3">NRRL B-16283</strain>
    </source>
</reference>
<proteinExistence type="predicted"/>
<sequence>MPAFFSELLVVRVHEQLAVSATRDGHRRRLHRRQLPQVEKNAIPAPVASAMRPSASERWMP</sequence>
<feature type="region of interest" description="Disordered" evidence="1">
    <location>
        <begin position="41"/>
        <end position="61"/>
    </location>
</feature>
<dbReference type="KEGG" id="gta:BCM27_23715"/>
<protein>
    <submittedName>
        <fullName evidence="2">Uncharacterized protein</fullName>
    </submittedName>
</protein>
<name>A0AAD0KAV2_9ACTN</name>
<dbReference type="RefSeq" id="WP_033204142.1">
    <property type="nucleotide sequence ID" value="NZ_CABEIC010000002.1"/>
</dbReference>
<gene>
    <name evidence="2" type="ORF">DLJ61_23975</name>
</gene>
<dbReference type="AlphaFoldDB" id="A0AAD0KAV2"/>
<evidence type="ECO:0000313" key="3">
    <source>
        <dbReference type="Proteomes" id="UP000247118"/>
    </source>
</evidence>
<dbReference type="Proteomes" id="UP000247118">
    <property type="component" value="Chromosome"/>
</dbReference>